<dbReference type="Gene3D" id="3.40.710.10">
    <property type="entry name" value="DD-peptidase/beta-lactamase superfamily"/>
    <property type="match status" value="2"/>
</dbReference>
<sequence length="667" mass="72903">MRSLPKLLPAFALLVSSSASVVPRESSSTSWYKTDKSTLRPEIYEYIEKISKSMDIPGFTVAITSPKGDEIWCFGRRDIQGTPVDPTTYFGLASNSKLISGVTLVSLMEQGFVLENGERFSLNSRIKDVDPTFKMVNQTATEEATVYDFLSHYSGLPGHNWSLQPNDTNESAFERLSVLEPNLGFRELWQYSNLHYVAAGHIVDKATGQDFYQQSEDLVFKRLDMEATWNASEALATGRLSQGFLRQAVNQTACAIDLYALDQTLPIIAPLFMANGSSSYPLTLNSMWPESCHGRQESVVYWTNGTGREWGAGGASVLTGEAIVSPAAFPPRYLVDPRAQLKWIKEVVSPKKISPSVIETVNTGHVNTSLAPAPDQPPTQYAIGTINLFYRGFDVKTHDGDLPGTNSQFFRVPNETVGVFVVTNEDYYNQGWSSPVAQTILDDLLGLEPVDHFTETLPLVVPLLPLVAQLAQANGSDVATPQDLSSTTPDTSSNPASASIVRRQMTPVDLDDFLGQTFSSPGYLPFTLDVLNLTDKQGTLDKYGFPADFLITDIATLTYINLTGPILIAEYGASFCSHIVFTQADGPYWNVTGAKIWDRVRGGQDDQGDKVSPKIGKLTGVAPAVFTQDGIGMFGNILTTNTAAGIVLPVLEDVKEVAPLFFHRVQG</sequence>
<feature type="region of interest" description="Disordered" evidence="2">
    <location>
        <begin position="478"/>
        <end position="498"/>
    </location>
</feature>
<feature type="compositionally biased region" description="Polar residues" evidence="2">
    <location>
        <begin position="478"/>
        <end position="497"/>
    </location>
</feature>
<keyword evidence="3" id="KW-0732">Signal</keyword>
<feature type="chain" id="PRO_5011006858" evidence="3">
    <location>
        <begin position="20"/>
        <end position="667"/>
    </location>
</feature>
<accession>A0A1Y1UFE1</accession>
<protein>
    <submittedName>
        <fullName evidence="5">Beta-lactamase/transpeptidase-like protein</fullName>
    </submittedName>
</protein>
<dbReference type="GeneID" id="33557751"/>
<evidence type="ECO:0000256" key="3">
    <source>
        <dbReference type="SAM" id="SignalP"/>
    </source>
</evidence>
<feature type="signal peptide" evidence="3">
    <location>
        <begin position="1"/>
        <end position="19"/>
    </location>
</feature>
<name>A0A1Y1UFE1_9TREE</name>
<dbReference type="OrthoDB" id="5946976at2759"/>
<keyword evidence="6" id="KW-1185">Reference proteome</keyword>
<dbReference type="SUPFAM" id="SSF56601">
    <property type="entry name" value="beta-lactamase/transpeptidase-like"/>
    <property type="match status" value="1"/>
</dbReference>
<evidence type="ECO:0000259" key="4">
    <source>
        <dbReference type="Pfam" id="PF00144"/>
    </source>
</evidence>
<evidence type="ECO:0000256" key="1">
    <source>
        <dbReference type="ARBA" id="ARBA00038215"/>
    </source>
</evidence>
<gene>
    <name evidence="5" type="ORF">BD324DRAFT_626901</name>
</gene>
<evidence type="ECO:0000313" key="5">
    <source>
        <dbReference type="EMBL" id="ORX36709.1"/>
    </source>
</evidence>
<dbReference type="PANTHER" id="PTHR46825">
    <property type="entry name" value="D-ALANYL-D-ALANINE-CARBOXYPEPTIDASE/ENDOPEPTIDASE AMPH"/>
    <property type="match status" value="1"/>
</dbReference>
<comment type="caution">
    <text evidence="5">The sequence shown here is derived from an EMBL/GenBank/DDBJ whole genome shotgun (WGS) entry which is preliminary data.</text>
</comment>
<dbReference type="InterPro" id="IPR001466">
    <property type="entry name" value="Beta-lactam-related"/>
</dbReference>
<comment type="similarity">
    <text evidence="1">Belongs to the peptidase S12 family.</text>
</comment>
<dbReference type="PANTHER" id="PTHR46825:SF15">
    <property type="entry name" value="BETA-LACTAMASE-RELATED DOMAIN-CONTAINING PROTEIN"/>
    <property type="match status" value="1"/>
</dbReference>
<dbReference type="Pfam" id="PF00144">
    <property type="entry name" value="Beta-lactamase"/>
    <property type="match status" value="1"/>
</dbReference>
<dbReference type="RefSeq" id="XP_021870778.1">
    <property type="nucleotide sequence ID" value="XM_022015942.1"/>
</dbReference>
<evidence type="ECO:0000313" key="6">
    <source>
        <dbReference type="Proteomes" id="UP000193218"/>
    </source>
</evidence>
<dbReference type="AlphaFoldDB" id="A0A1Y1UFE1"/>
<feature type="domain" description="Beta-lactamase-related" evidence="4">
    <location>
        <begin position="49"/>
        <end position="244"/>
    </location>
</feature>
<dbReference type="STRING" id="4999.A0A1Y1UFE1"/>
<dbReference type="InterPro" id="IPR012338">
    <property type="entry name" value="Beta-lactam/transpept-like"/>
</dbReference>
<dbReference type="Proteomes" id="UP000193218">
    <property type="component" value="Unassembled WGS sequence"/>
</dbReference>
<reference evidence="5 6" key="1">
    <citation type="submission" date="2017-03" db="EMBL/GenBank/DDBJ databases">
        <title>Widespread Adenine N6-methylation of Active Genes in Fungi.</title>
        <authorList>
            <consortium name="DOE Joint Genome Institute"/>
            <person name="Mondo S.J."/>
            <person name="Dannebaum R.O."/>
            <person name="Kuo R.C."/>
            <person name="Louie K.B."/>
            <person name="Bewick A.J."/>
            <person name="Labutti K."/>
            <person name="Haridas S."/>
            <person name="Kuo A."/>
            <person name="Salamov A."/>
            <person name="Ahrendt S.R."/>
            <person name="Lau R."/>
            <person name="Bowen B.P."/>
            <person name="Lipzen A."/>
            <person name="Sullivan W."/>
            <person name="Andreopoulos W.B."/>
            <person name="Clum A."/>
            <person name="Lindquist E."/>
            <person name="Daum C."/>
            <person name="Northen T.R."/>
            <person name="Ramamoorthy G."/>
            <person name="Schmitz R.J."/>
            <person name="Gryganskyi A."/>
            <person name="Culley D."/>
            <person name="Magnuson J."/>
            <person name="James T.Y."/>
            <person name="O'Malley M.A."/>
            <person name="Stajich J.E."/>
            <person name="Spatafora J.W."/>
            <person name="Visel A."/>
            <person name="Grigoriev I.V."/>
        </authorList>
    </citation>
    <scope>NUCLEOTIDE SEQUENCE [LARGE SCALE GENOMIC DNA]</scope>
    <source>
        <strain evidence="5 6">NRRL Y-17943</strain>
    </source>
</reference>
<dbReference type="EMBL" id="NBSH01000007">
    <property type="protein sequence ID" value="ORX36709.1"/>
    <property type="molecule type" value="Genomic_DNA"/>
</dbReference>
<organism evidence="5 6">
    <name type="scientific">Kockovaella imperatae</name>
    <dbReference type="NCBI Taxonomy" id="4999"/>
    <lineage>
        <taxon>Eukaryota</taxon>
        <taxon>Fungi</taxon>
        <taxon>Dikarya</taxon>
        <taxon>Basidiomycota</taxon>
        <taxon>Agaricomycotina</taxon>
        <taxon>Tremellomycetes</taxon>
        <taxon>Tremellales</taxon>
        <taxon>Cuniculitremaceae</taxon>
        <taxon>Kockovaella</taxon>
    </lineage>
</organism>
<dbReference type="InParanoid" id="A0A1Y1UFE1"/>
<proteinExistence type="inferred from homology"/>
<dbReference type="InterPro" id="IPR050491">
    <property type="entry name" value="AmpC-like"/>
</dbReference>
<evidence type="ECO:0000256" key="2">
    <source>
        <dbReference type="SAM" id="MobiDB-lite"/>
    </source>
</evidence>